<reference evidence="2" key="1">
    <citation type="submission" date="2019-10" db="EMBL/GenBank/DDBJ databases">
        <title>The sequence and de novo assembly of the wild yak genome.</title>
        <authorList>
            <person name="Liu Y."/>
        </authorList>
    </citation>
    <scope>NUCLEOTIDE SEQUENCE [LARGE SCALE GENOMIC DNA]</scope>
    <source>
        <strain evidence="2">WY2019</strain>
    </source>
</reference>
<feature type="compositionally biased region" description="Basic and acidic residues" evidence="1">
    <location>
        <begin position="12"/>
        <end position="23"/>
    </location>
</feature>
<comment type="caution">
    <text evidence="2">The sequence shown here is derived from an EMBL/GenBank/DDBJ whole genome shotgun (WGS) entry which is preliminary data.</text>
</comment>
<name>A0A6B0QUK2_9CETA</name>
<keyword evidence="3" id="KW-1185">Reference proteome</keyword>
<dbReference type="AlphaFoldDB" id="A0A6B0QUK2"/>
<protein>
    <submittedName>
        <fullName evidence="2">Uncharacterized protein</fullName>
    </submittedName>
</protein>
<organism evidence="2 3">
    <name type="scientific">Bos mutus</name>
    <name type="common">wild yak</name>
    <dbReference type="NCBI Taxonomy" id="72004"/>
    <lineage>
        <taxon>Eukaryota</taxon>
        <taxon>Metazoa</taxon>
        <taxon>Chordata</taxon>
        <taxon>Craniata</taxon>
        <taxon>Vertebrata</taxon>
        <taxon>Euteleostomi</taxon>
        <taxon>Mammalia</taxon>
        <taxon>Eutheria</taxon>
        <taxon>Laurasiatheria</taxon>
        <taxon>Artiodactyla</taxon>
        <taxon>Ruminantia</taxon>
        <taxon>Pecora</taxon>
        <taxon>Bovidae</taxon>
        <taxon>Bovinae</taxon>
        <taxon>Bos</taxon>
    </lineage>
</organism>
<dbReference type="EMBL" id="VBQZ03000005">
    <property type="protein sequence ID" value="MXQ80770.1"/>
    <property type="molecule type" value="Genomic_DNA"/>
</dbReference>
<sequence length="173" mass="18927">MQTQKAPHKSRVQVEELSRERSRDRWVETAKEILRDPGIPGTDAACGERGVSSLQQEGAPSPPLVLPLPLKCRASLRCRQAQAGTVPLLRGLPPGRSRVFCPEETERPKRSSKSFPTPAVWMDGDVASPGTGQQDTPGYTLSHLHLSTHIRPREDTAQDSPRLPPPSSSVVSR</sequence>
<evidence type="ECO:0000313" key="3">
    <source>
        <dbReference type="Proteomes" id="UP000322234"/>
    </source>
</evidence>
<feature type="compositionally biased region" description="Basic residues" evidence="1">
    <location>
        <begin position="1"/>
        <end position="11"/>
    </location>
</feature>
<feature type="compositionally biased region" description="Polar residues" evidence="1">
    <location>
        <begin position="130"/>
        <end position="139"/>
    </location>
</feature>
<gene>
    <name evidence="2" type="ORF">E5288_WYG009020</name>
</gene>
<accession>A0A6B0QUK2</accession>
<evidence type="ECO:0000256" key="1">
    <source>
        <dbReference type="SAM" id="MobiDB-lite"/>
    </source>
</evidence>
<proteinExistence type="predicted"/>
<evidence type="ECO:0000313" key="2">
    <source>
        <dbReference type="EMBL" id="MXQ80770.1"/>
    </source>
</evidence>
<feature type="region of interest" description="Disordered" evidence="1">
    <location>
        <begin position="1"/>
        <end position="23"/>
    </location>
</feature>
<dbReference type="Proteomes" id="UP000322234">
    <property type="component" value="Unassembled WGS sequence"/>
</dbReference>
<feature type="region of interest" description="Disordered" evidence="1">
    <location>
        <begin position="87"/>
        <end position="173"/>
    </location>
</feature>